<evidence type="ECO:0000256" key="4">
    <source>
        <dbReference type="SAM" id="MobiDB-lite"/>
    </source>
</evidence>
<dbReference type="Proteomes" id="UP001642540">
    <property type="component" value="Unassembled WGS sequence"/>
</dbReference>
<dbReference type="EMBL" id="CAXLJM020000016">
    <property type="protein sequence ID" value="CAL8083245.1"/>
    <property type="molecule type" value="Genomic_DNA"/>
</dbReference>
<organism evidence="6 7">
    <name type="scientific">Orchesella dallaii</name>
    <dbReference type="NCBI Taxonomy" id="48710"/>
    <lineage>
        <taxon>Eukaryota</taxon>
        <taxon>Metazoa</taxon>
        <taxon>Ecdysozoa</taxon>
        <taxon>Arthropoda</taxon>
        <taxon>Hexapoda</taxon>
        <taxon>Collembola</taxon>
        <taxon>Entomobryomorpha</taxon>
        <taxon>Entomobryoidea</taxon>
        <taxon>Orchesellidae</taxon>
        <taxon>Orchesellinae</taxon>
        <taxon>Orchesella</taxon>
    </lineage>
</organism>
<sequence length="1270" mass="142887">MISSLLTSLRKITIGENGGAEEQRNESDTEEEEAMNPAIEIPMVNAGMIAKRAPLSQSSCINTCDGEENQDEVQKMHATGVITSLDPSSVKGVISHQYLFDIRKFCSNNSAFQRGCKVEIEAERPLNGTQWEVTAMKLYESDVEKINRERRRFKRVTAIVKSVREDFIDVEAGKDKNSPRMIQVPLSVVTKMKSGFHWMPGDWMQLHMENLWFEDETVNEFDVPADITRAKVLDIGALQTKTIVGKVTKRHHNFLIDDSIYFTQAVCKSKQLMSLGTPVRCVAIESNQQLGGNDSVKWRAIRVEKSSFLHYTSKDVVTAANDEWIDDESNVVDSHDELLKNKEGVSISPNSIRFSPINIGHSGAKIITISNNSEQVVRLLRIIGHQDPSVCTFDFNIPDKQPDGSVTIFPQTELSVDLVCHPLLIGKTKELCVFEFGNFRIGRTITLIGRSEEENRLTVNEIGIERPSYKKQHGEQDISKIILDKDRRRVRGSQNVRAPFFCQKRLPLNKVPNEMWDILKNEDVERLEQLYPNAMHPLTYENYKQKFAVSLWFEEMENDIRRRQYDLKNVVLSKLASGCGYSFRVKGIHEFQPPVNTSDAIDAFDPENPLSVKYQGTITKITADNLVHCVFGEAFNVQYTGYPLTIQFCLSRTSYKRCHFAIETAFDYLGDKFLFPQSEVTVEPPRIYILEGDAIDDGVNSVQSEEPSTTNVSTPSIFRKTLQSMPMTMTLSESSSSSSLGEVAGKRVNSLRSKFVSDTPSKPSCSKHKIDWFNKSLNEEQRDAVRRILRGQARPLPYIIYGPPGTGKTVTLVEAIMQVNKLDTHSRVLVCAPSNAAADIIAEYLANSNQYQVGNFVRLNGFLRAQTVTGSIVPFCTDGEDLAFVAQNRLVISTCMTAGQFFSLDLSEGHFTHVFIDEAGYCTEPETMVAAVLLALKKGGQLILAGDPNQLGPVLMSDVAQNCGLNRSFLERLMTRKLYQRDVDRFPKEKHNPLVVTKLIKNYRAHPTLLKLPSRLFYDDDLLSKASFDEAYALCQNPKLKHVLVSDGVPLIFHGVQGQCIRERDSPSWCNKAEAVQVVHYVVALVKQCGLKYDDIGIITPYRKQVEKIRLALQMSLVDNDTPKVASVEEFQGGERKVIIISTVRSVNENKVDKSLERLGFLYQPKRFNVVITRAKALMIVVGNPHVLSKNNYWQQLLRYSIELKAYKGCNLPVKLDPAIRKIVINEDVELPSAEIEASMGQADTLNSVNVSETEESSGHGQKLPSVNEF</sequence>
<feature type="region of interest" description="Disordered" evidence="4">
    <location>
        <begin position="14"/>
        <end position="33"/>
    </location>
</feature>
<dbReference type="InterPro" id="IPR047187">
    <property type="entry name" value="SF1_C_Upf1"/>
</dbReference>
<reference evidence="6 7" key="1">
    <citation type="submission" date="2024-08" db="EMBL/GenBank/DDBJ databases">
        <authorList>
            <person name="Cucini C."/>
            <person name="Frati F."/>
        </authorList>
    </citation>
    <scope>NUCLEOTIDE SEQUENCE [LARGE SCALE GENOMIC DNA]</scope>
</reference>
<feature type="domain" description="Helicase ATP-binding" evidence="5">
    <location>
        <begin position="773"/>
        <end position="1003"/>
    </location>
</feature>
<dbReference type="SMART" id="SM00487">
    <property type="entry name" value="DEXDc"/>
    <property type="match status" value="1"/>
</dbReference>
<dbReference type="Pfam" id="PF13087">
    <property type="entry name" value="AAA_12"/>
    <property type="match status" value="1"/>
</dbReference>
<evidence type="ECO:0000313" key="7">
    <source>
        <dbReference type="Proteomes" id="UP001642540"/>
    </source>
</evidence>
<feature type="region of interest" description="Disordered" evidence="4">
    <location>
        <begin position="1249"/>
        <end position="1270"/>
    </location>
</feature>
<comment type="catalytic activity">
    <reaction evidence="3">
        <text>ATP + H2O = ADP + phosphate + H(+)</text>
        <dbReference type="Rhea" id="RHEA:13065"/>
        <dbReference type="ChEBI" id="CHEBI:15377"/>
        <dbReference type="ChEBI" id="CHEBI:15378"/>
        <dbReference type="ChEBI" id="CHEBI:30616"/>
        <dbReference type="ChEBI" id="CHEBI:43474"/>
        <dbReference type="ChEBI" id="CHEBI:456216"/>
        <dbReference type="EC" id="3.6.4.12"/>
    </reaction>
    <physiologicalReaction direction="left-to-right" evidence="3">
        <dbReference type="Rhea" id="RHEA:13066"/>
    </physiologicalReaction>
</comment>
<dbReference type="PANTHER" id="PTHR45418:SF1">
    <property type="entry name" value="CANCER_TESTIS ANTIGEN 55"/>
    <property type="match status" value="1"/>
</dbReference>
<evidence type="ECO:0000259" key="5">
    <source>
        <dbReference type="SMART" id="SM00487"/>
    </source>
</evidence>
<dbReference type="InterPro" id="IPR014001">
    <property type="entry name" value="Helicase_ATP-bd"/>
</dbReference>
<name>A0ABP1PZC3_9HEXA</name>
<dbReference type="SUPFAM" id="SSF52540">
    <property type="entry name" value="P-loop containing nucleoside triphosphate hydrolases"/>
    <property type="match status" value="1"/>
</dbReference>
<keyword evidence="2" id="KW-0963">Cytoplasm</keyword>
<evidence type="ECO:0000256" key="1">
    <source>
        <dbReference type="ARBA" id="ARBA00004496"/>
    </source>
</evidence>
<dbReference type="InterPro" id="IPR041677">
    <property type="entry name" value="DNA2/NAM7_AAA_11"/>
</dbReference>
<proteinExistence type="predicted"/>
<keyword evidence="7" id="KW-1185">Reference proteome</keyword>
<protein>
    <recommendedName>
        <fullName evidence="5">Helicase ATP-binding domain-containing protein</fullName>
    </recommendedName>
</protein>
<evidence type="ECO:0000313" key="6">
    <source>
        <dbReference type="EMBL" id="CAL8083245.1"/>
    </source>
</evidence>
<evidence type="ECO:0000256" key="2">
    <source>
        <dbReference type="ARBA" id="ARBA00022490"/>
    </source>
</evidence>
<dbReference type="Gene3D" id="3.40.50.300">
    <property type="entry name" value="P-loop containing nucleotide triphosphate hydrolases"/>
    <property type="match status" value="2"/>
</dbReference>
<comment type="subcellular location">
    <subcellularLocation>
        <location evidence="1">Cytoplasm</location>
    </subcellularLocation>
</comment>
<gene>
    <name evidence="6" type="ORF">ODALV1_LOCUS5429</name>
</gene>
<comment type="caution">
    <text evidence="6">The sequence shown here is derived from an EMBL/GenBank/DDBJ whole genome shotgun (WGS) entry which is preliminary data.</text>
</comment>
<evidence type="ECO:0000256" key="3">
    <source>
        <dbReference type="ARBA" id="ARBA00048432"/>
    </source>
</evidence>
<dbReference type="InterPro" id="IPR027417">
    <property type="entry name" value="P-loop_NTPase"/>
</dbReference>
<accession>A0ABP1PZC3</accession>
<dbReference type="PANTHER" id="PTHR45418">
    <property type="entry name" value="CANCER/TESTIS ANTIGEN 55"/>
    <property type="match status" value="1"/>
</dbReference>
<dbReference type="Pfam" id="PF13086">
    <property type="entry name" value="AAA_11"/>
    <property type="match status" value="2"/>
</dbReference>
<dbReference type="CDD" id="cd18808">
    <property type="entry name" value="SF1_C_Upf1"/>
    <property type="match status" value="1"/>
</dbReference>
<dbReference type="InterPro" id="IPR041679">
    <property type="entry name" value="DNA2/NAM7-like_C"/>
</dbReference>